<dbReference type="AlphaFoldDB" id="A0AAN5CHN0"/>
<name>A0AAN5CHN0_9BILA</name>
<sequence length="121" mass="13818">FAVLSVLLILVPGSLIRAKDMFDINRAYMEVLRAHLPIAVIGGEPVFSRAYEQDTQTLPVGDGKYTAHFMNSVLHDSPRLEGDLRIVTAMENNNELGRRTRLALRRMRRKLKYAYSSPFLR</sequence>
<comment type="caution">
    <text evidence="2">The sequence shown here is derived from an EMBL/GenBank/DDBJ whole genome shotgun (WGS) entry which is preliminary data.</text>
</comment>
<reference evidence="3" key="1">
    <citation type="submission" date="2022-10" db="EMBL/GenBank/DDBJ databases">
        <title>Genome assembly of Pristionchus species.</title>
        <authorList>
            <person name="Yoshida K."/>
            <person name="Sommer R.J."/>
        </authorList>
    </citation>
    <scope>NUCLEOTIDE SEQUENCE [LARGE SCALE GENOMIC DNA]</scope>
    <source>
        <strain evidence="3">RS5460</strain>
    </source>
</reference>
<evidence type="ECO:0000256" key="1">
    <source>
        <dbReference type="SAM" id="SignalP"/>
    </source>
</evidence>
<organism evidence="2 3">
    <name type="scientific">Pristionchus mayeri</name>
    <dbReference type="NCBI Taxonomy" id="1317129"/>
    <lineage>
        <taxon>Eukaryota</taxon>
        <taxon>Metazoa</taxon>
        <taxon>Ecdysozoa</taxon>
        <taxon>Nematoda</taxon>
        <taxon>Chromadorea</taxon>
        <taxon>Rhabditida</taxon>
        <taxon>Rhabditina</taxon>
        <taxon>Diplogasteromorpha</taxon>
        <taxon>Diplogasteroidea</taxon>
        <taxon>Neodiplogasteridae</taxon>
        <taxon>Pristionchus</taxon>
    </lineage>
</organism>
<accession>A0AAN5CHN0</accession>
<gene>
    <name evidence="2" type="ORF">PMAYCL1PPCAC_14778</name>
</gene>
<proteinExistence type="predicted"/>
<feature type="chain" id="PRO_5042954844" evidence="1">
    <location>
        <begin position="19"/>
        <end position="121"/>
    </location>
</feature>
<keyword evidence="3" id="KW-1185">Reference proteome</keyword>
<keyword evidence="1" id="KW-0732">Signal</keyword>
<evidence type="ECO:0000313" key="3">
    <source>
        <dbReference type="Proteomes" id="UP001328107"/>
    </source>
</evidence>
<protein>
    <submittedName>
        <fullName evidence="2">Uncharacterized protein</fullName>
    </submittedName>
</protein>
<dbReference type="Proteomes" id="UP001328107">
    <property type="component" value="Unassembled WGS sequence"/>
</dbReference>
<dbReference type="EMBL" id="BTRK01000004">
    <property type="protein sequence ID" value="GMR44583.1"/>
    <property type="molecule type" value="Genomic_DNA"/>
</dbReference>
<feature type="non-terminal residue" evidence="2">
    <location>
        <position position="1"/>
    </location>
</feature>
<feature type="signal peptide" evidence="1">
    <location>
        <begin position="1"/>
        <end position="18"/>
    </location>
</feature>
<evidence type="ECO:0000313" key="2">
    <source>
        <dbReference type="EMBL" id="GMR44583.1"/>
    </source>
</evidence>